<dbReference type="Proteomes" id="UP000191901">
    <property type="component" value="Chromosome"/>
</dbReference>
<keyword evidence="2" id="KW-1185">Reference proteome</keyword>
<dbReference type="InterPro" id="IPR014964">
    <property type="entry name" value="DUF1830"/>
</dbReference>
<sequence>MTSHLHAAPTTADQQVLCCYQNHSSKIQVIRIADIPDQYFERVVFPGQRLMFEAIPEARLEVHTGSPVGAILADTIPCDRIRVTT</sequence>
<dbReference type="Pfam" id="PF08865">
    <property type="entry name" value="DUF1830"/>
    <property type="match status" value="1"/>
</dbReference>
<evidence type="ECO:0000313" key="2">
    <source>
        <dbReference type="Proteomes" id="UP000191901"/>
    </source>
</evidence>
<dbReference type="KEGG" id="hhg:XM38_005780"/>
<proteinExistence type="predicted"/>
<gene>
    <name evidence="1" type="ORF">XM38_005780</name>
</gene>
<dbReference type="EMBL" id="CP021983">
    <property type="protein sequence ID" value="ASC69649.1"/>
    <property type="molecule type" value="Genomic_DNA"/>
</dbReference>
<accession>A0A1Z3HH48</accession>
<protein>
    <submittedName>
        <fullName evidence="1">Cobalamin biosynthesis protein GTP-binding protein</fullName>
    </submittedName>
</protein>
<evidence type="ECO:0000313" key="1">
    <source>
        <dbReference type="EMBL" id="ASC69649.1"/>
    </source>
</evidence>
<dbReference type="OrthoDB" id="460810at2"/>
<dbReference type="STRING" id="1641165.XM38_25065"/>
<reference evidence="1 2" key="1">
    <citation type="journal article" date="2016" name="Biochim. Biophys. Acta">
        <title>Characterization of red-shifted phycobilisomes isolated from the chlorophyll f-containing cyanobacterium Halomicronema hongdechloris.</title>
        <authorList>
            <person name="Li Y."/>
            <person name="Lin Y."/>
            <person name="Garvey C.J."/>
            <person name="Birch D."/>
            <person name="Corkery R.W."/>
            <person name="Loughlin P.C."/>
            <person name="Scheer H."/>
            <person name="Willows R.D."/>
            <person name="Chen M."/>
        </authorList>
    </citation>
    <scope>NUCLEOTIDE SEQUENCE [LARGE SCALE GENOMIC DNA]</scope>
    <source>
        <strain evidence="1 2">C2206</strain>
    </source>
</reference>
<organism evidence="1 2">
    <name type="scientific">Halomicronema hongdechloris C2206</name>
    <dbReference type="NCBI Taxonomy" id="1641165"/>
    <lineage>
        <taxon>Bacteria</taxon>
        <taxon>Bacillati</taxon>
        <taxon>Cyanobacteriota</taxon>
        <taxon>Cyanophyceae</taxon>
        <taxon>Nodosilineales</taxon>
        <taxon>Nodosilineaceae</taxon>
        <taxon>Halomicronema</taxon>
    </lineage>
</organism>
<dbReference type="RefSeq" id="WP_080808476.1">
    <property type="nucleotide sequence ID" value="NZ_CP021983.2"/>
</dbReference>
<dbReference type="AlphaFoldDB" id="A0A1Z3HH48"/>
<name>A0A1Z3HH48_9CYAN</name>